<name>A0A8H4VHX3_9AGAR</name>
<reference evidence="2 3" key="1">
    <citation type="submission" date="2019-12" db="EMBL/GenBank/DDBJ databases">
        <authorList>
            <person name="Floudas D."/>
            <person name="Bentzer J."/>
            <person name="Ahren D."/>
            <person name="Johansson T."/>
            <person name="Persson P."/>
            <person name="Tunlid A."/>
        </authorList>
    </citation>
    <scope>NUCLEOTIDE SEQUENCE [LARGE SCALE GENOMIC DNA]</scope>
    <source>
        <strain evidence="2 3">CBS 102.39</strain>
    </source>
</reference>
<evidence type="ECO:0000256" key="1">
    <source>
        <dbReference type="SAM" id="MobiDB-lite"/>
    </source>
</evidence>
<comment type="caution">
    <text evidence="2">The sequence shown here is derived from an EMBL/GenBank/DDBJ whole genome shotgun (WGS) entry which is preliminary data.</text>
</comment>
<accession>A0A8H4VHX3</accession>
<sequence length="82" mass="9575">MRDERDWRDFRRIFGKLPKTIFSVQDEVPTRPSGSDHNIGLESMSEMDDLDLDDDKEGIEVQGREKRRNMNSCSKRDQDSGV</sequence>
<gene>
    <name evidence="2" type="ORF">D9613_010229</name>
</gene>
<organism evidence="2 3">
    <name type="scientific">Agrocybe pediades</name>
    <dbReference type="NCBI Taxonomy" id="84607"/>
    <lineage>
        <taxon>Eukaryota</taxon>
        <taxon>Fungi</taxon>
        <taxon>Dikarya</taxon>
        <taxon>Basidiomycota</taxon>
        <taxon>Agaricomycotina</taxon>
        <taxon>Agaricomycetes</taxon>
        <taxon>Agaricomycetidae</taxon>
        <taxon>Agaricales</taxon>
        <taxon>Agaricineae</taxon>
        <taxon>Strophariaceae</taxon>
        <taxon>Agrocybe</taxon>
    </lineage>
</organism>
<evidence type="ECO:0000313" key="2">
    <source>
        <dbReference type="EMBL" id="KAF4609897.1"/>
    </source>
</evidence>
<proteinExistence type="predicted"/>
<protein>
    <submittedName>
        <fullName evidence="2">Uncharacterized protein</fullName>
    </submittedName>
</protein>
<evidence type="ECO:0000313" key="3">
    <source>
        <dbReference type="Proteomes" id="UP000521872"/>
    </source>
</evidence>
<feature type="compositionally biased region" description="Acidic residues" evidence="1">
    <location>
        <begin position="45"/>
        <end position="57"/>
    </location>
</feature>
<dbReference type="EMBL" id="JAACJL010000059">
    <property type="protein sequence ID" value="KAF4609897.1"/>
    <property type="molecule type" value="Genomic_DNA"/>
</dbReference>
<dbReference type="AlphaFoldDB" id="A0A8H4VHX3"/>
<dbReference type="Proteomes" id="UP000521872">
    <property type="component" value="Unassembled WGS sequence"/>
</dbReference>
<feature type="region of interest" description="Disordered" evidence="1">
    <location>
        <begin position="25"/>
        <end position="82"/>
    </location>
</feature>
<keyword evidence="3" id="KW-1185">Reference proteome</keyword>